<feature type="compositionally biased region" description="Low complexity" evidence="1">
    <location>
        <begin position="29"/>
        <end position="55"/>
    </location>
</feature>
<name>A0A1M4S0B1_9ACTO</name>
<dbReference type="RefSeq" id="WP_139240939.1">
    <property type="nucleotide sequence ID" value="NZ_FQTT01000011.1"/>
</dbReference>
<dbReference type="EMBL" id="FQTT01000011">
    <property type="protein sequence ID" value="SHE25652.1"/>
    <property type="molecule type" value="Genomic_DNA"/>
</dbReference>
<evidence type="ECO:0000313" key="4">
    <source>
        <dbReference type="Proteomes" id="UP000184291"/>
    </source>
</evidence>
<feature type="signal peptide" evidence="2">
    <location>
        <begin position="1"/>
        <end position="21"/>
    </location>
</feature>
<reference evidence="4" key="1">
    <citation type="submission" date="2016-09" db="EMBL/GenBank/DDBJ databases">
        <authorList>
            <person name="Strepis N."/>
        </authorList>
    </citation>
    <scope>NUCLEOTIDE SEQUENCE [LARGE SCALE GENOMIC DNA]</scope>
</reference>
<dbReference type="AlphaFoldDB" id="A0A1M4S0B1"/>
<dbReference type="PROSITE" id="PS51257">
    <property type="entry name" value="PROKAR_LIPOPROTEIN"/>
    <property type="match status" value="1"/>
</dbReference>
<accession>A0A1M4S0B1</accession>
<dbReference type="SUPFAM" id="SSF50969">
    <property type="entry name" value="YVTN repeat-like/Quinoprotein amine dehydrogenase"/>
    <property type="match status" value="1"/>
</dbReference>
<dbReference type="OrthoDB" id="3259751at2"/>
<protein>
    <recommendedName>
        <fullName evidence="5">DUF5050 domain-containing protein</fullName>
    </recommendedName>
</protein>
<sequence>MKRRHLLGGMLAAAAFPLTSACRPRTPSSGPTARTPTAGASAAPSAASTPRIPTAFDDAGSLPGSDFRPESFTWLRGGYLVGSSGNTWWYGDPSAMNYWYFTADGTDADSMELVAMGSAEELQNLAPQVGPAQILTDEIMVVDAAAHFGYVVVTAVRTGVTQESAWQAHLLKVDLEAAAVVAVLPLDVDAAVDTTIGNWAMALDTDGINLGVGTGRIRGDTRVWAINTESMEIALKDPHQVGYDTFHQVNGDALLTGTASSPYSEGAYPPYIVYSLESGNLVTQENNTDTYLLGRWLYWLETAFDAWRVMDVTTGEEVTMADQPPVGAPDARPTVWETGGYSVVRTDSALDVRPLGSPTATLSLSADAGDTIPAALAVHRGVVYAAYPSAAHELHLIDLATGEELATARLGTEEDGIDREPQALAVSEVGAGYFYSRGGACTFHAATDWLH</sequence>
<evidence type="ECO:0008006" key="5">
    <source>
        <dbReference type="Google" id="ProtNLM"/>
    </source>
</evidence>
<organism evidence="3 4">
    <name type="scientific">Actinomyces glycerinitolerans</name>
    <dbReference type="NCBI Taxonomy" id="1892869"/>
    <lineage>
        <taxon>Bacteria</taxon>
        <taxon>Bacillati</taxon>
        <taxon>Actinomycetota</taxon>
        <taxon>Actinomycetes</taxon>
        <taxon>Actinomycetales</taxon>
        <taxon>Actinomycetaceae</taxon>
        <taxon>Actinomyces</taxon>
    </lineage>
</organism>
<evidence type="ECO:0000256" key="1">
    <source>
        <dbReference type="SAM" id="MobiDB-lite"/>
    </source>
</evidence>
<gene>
    <name evidence="3" type="ORF">ACGLYG10_1882</name>
</gene>
<feature type="region of interest" description="Disordered" evidence="1">
    <location>
        <begin position="22"/>
        <end position="62"/>
    </location>
</feature>
<evidence type="ECO:0000256" key="2">
    <source>
        <dbReference type="SAM" id="SignalP"/>
    </source>
</evidence>
<keyword evidence="4" id="KW-1185">Reference proteome</keyword>
<evidence type="ECO:0000313" key="3">
    <source>
        <dbReference type="EMBL" id="SHE25652.1"/>
    </source>
</evidence>
<feature type="chain" id="PRO_5038807504" description="DUF5050 domain-containing protein" evidence="2">
    <location>
        <begin position="22"/>
        <end position="451"/>
    </location>
</feature>
<keyword evidence="2" id="KW-0732">Signal</keyword>
<proteinExistence type="predicted"/>
<dbReference type="InterPro" id="IPR011044">
    <property type="entry name" value="Quino_amine_DH_bsu"/>
</dbReference>
<dbReference type="Proteomes" id="UP000184291">
    <property type="component" value="Unassembled WGS sequence"/>
</dbReference>